<dbReference type="AlphaFoldDB" id="A0A640KJM5"/>
<dbReference type="Proteomes" id="UP000419144">
    <property type="component" value="Unassembled WGS sequence"/>
</dbReference>
<evidence type="ECO:0000313" key="2">
    <source>
        <dbReference type="Proteomes" id="UP000419144"/>
    </source>
</evidence>
<sequence length="77" mass="8624">MPCLLRRQCTMHTHTHTQRRACWRAVPDTLSDSPCPTPTHKRTDGHALALAFLPFPCLRCARGTRPRCVCVRVGAAD</sequence>
<comment type="caution">
    <text evidence="1">The sequence shown here is derived from an EMBL/GenBank/DDBJ whole genome shotgun (WGS) entry which is preliminary data.</text>
</comment>
<proteinExistence type="predicted"/>
<evidence type="ECO:0000313" key="1">
    <source>
        <dbReference type="EMBL" id="GET89773.1"/>
    </source>
</evidence>
<protein>
    <submittedName>
        <fullName evidence="1">Unspecified product</fullName>
    </submittedName>
</protein>
<gene>
    <name evidence="1" type="ORF">LtaPh_2712901</name>
</gene>
<dbReference type="EMBL" id="BLBS01000037">
    <property type="protein sequence ID" value="GET89773.1"/>
    <property type="molecule type" value="Genomic_DNA"/>
</dbReference>
<keyword evidence="2" id="KW-1185">Reference proteome</keyword>
<accession>A0A640KJM5</accession>
<dbReference type="VEuPathDB" id="TriTrypDB:LtaPh_2712901"/>
<reference evidence="1" key="1">
    <citation type="submission" date="2019-11" db="EMBL/GenBank/DDBJ databases">
        <title>Leishmania tarentolae CDS.</title>
        <authorList>
            <person name="Goto Y."/>
            <person name="Yamagishi J."/>
        </authorList>
    </citation>
    <scope>NUCLEOTIDE SEQUENCE [LARGE SCALE GENOMIC DNA]</scope>
    <source>
        <strain evidence="1">Parrot Tar II</strain>
    </source>
</reference>
<organism evidence="1 2">
    <name type="scientific">Leishmania tarentolae</name>
    <name type="common">Sauroleishmania tarentolae</name>
    <dbReference type="NCBI Taxonomy" id="5689"/>
    <lineage>
        <taxon>Eukaryota</taxon>
        <taxon>Discoba</taxon>
        <taxon>Euglenozoa</taxon>
        <taxon>Kinetoplastea</taxon>
        <taxon>Metakinetoplastina</taxon>
        <taxon>Trypanosomatida</taxon>
        <taxon>Trypanosomatidae</taxon>
        <taxon>Leishmaniinae</taxon>
        <taxon>Leishmania</taxon>
        <taxon>lizard Leishmania</taxon>
    </lineage>
</organism>
<name>A0A640KJM5_LEITA</name>